<evidence type="ECO:0000313" key="2">
    <source>
        <dbReference type="Proteomes" id="UP001597092"/>
    </source>
</evidence>
<dbReference type="Proteomes" id="UP001597092">
    <property type="component" value="Unassembled WGS sequence"/>
</dbReference>
<accession>A0ABD6DV41</accession>
<gene>
    <name evidence="1" type="ORF">ACFSAS_03270</name>
</gene>
<organism evidence="1 2">
    <name type="scientific">Halobellus litoreus</name>
    <dbReference type="NCBI Taxonomy" id="755310"/>
    <lineage>
        <taxon>Archaea</taxon>
        <taxon>Methanobacteriati</taxon>
        <taxon>Methanobacteriota</taxon>
        <taxon>Stenosarchaea group</taxon>
        <taxon>Halobacteria</taxon>
        <taxon>Halobacteriales</taxon>
        <taxon>Haloferacaceae</taxon>
        <taxon>Halobellus</taxon>
    </lineage>
</organism>
<reference evidence="1 2" key="1">
    <citation type="journal article" date="2019" name="Int. J. Syst. Evol. Microbiol.">
        <title>The Global Catalogue of Microorganisms (GCM) 10K type strain sequencing project: providing services to taxonomists for standard genome sequencing and annotation.</title>
        <authorList>
            <consortium name="The Broad Institute Genomics Platform"/>
            <consortium name="The Broad Institute Genome Sequencing Center for Infectious Disease"/>
            <person name="Wu L."/>
            <person name="Ma J."/>
        </authorList>
    </citation>
    <scope>NUCLEOTIDE SEQUENCE [LARGE SCALE GENOMIC DNA]</scope>
    <source>
        <strain evidence="1 2">CGMCC 1.10387</strain>
    </source>
</reference>
<keyword evidence="2" id="KW-1185">Reference proteome</keyword>
<dbReference type="PROSITE" id="PS51257">
    <property type="entry name" value="PROKAR_LIPOPROTEIN"/>
    <property type="match status" value="1"/>
</dbReference>
<sequence>MPSARVALVSLTALLITAGCLGAVPSNTPDPDKAVQLENDWNRSVEVDLRVVREATDETVYEATHTLDPSAEREVYDVSDADPDGIESFRIVASALNATERTTISTNACYGDVYVRVDADGTLAVFHSIC</sequence>
<dbReference type="RefSeq" id="WP_256307893.1">
    <property type="nucleotide sequence ID" value="NZ_JANHAW010000002.1"/>
</dbReference>
<dbReference type="AlphaFoldDB" id="A0ABD6DV41"/>
<comment type="caution">
    <text evidence="1">The sequence shown here is derived from an EMBL/GenBank/DDBJ whole genome shotgun (WGS) entry which is preliminary data.</text>
</comment>
<name>A0ABD6DV41_9EURY</name>
<protein>
    <submittedName>
        <fullName evidence="1">Uncharacterized protein</fullName>
    </submittedName>
</protein>
<dbReference type="EMBL" id="JBHUDP010000001">
    <property type="protein sequence ID" value="MFD1684628.1"/>
    <property type="molecule type" value="Genomic_DNA"/>
</dbReference>
<proteinExistence type="predicted"/>
<evidence type="ECO:0000313" key="1">
    <source>
        <dbReference type="EMBL" id="MFD1684628.1"/>
    </source>
</evidence>